<dbReference type="EMBL" id="OV121133">
    <property type="protein sequence ID" value="CAH0551728.1"/>
    <property type="molecule type" value="Genomic_DNA"/>
</dbReference>
<evidence type="ECO:0000256" key="2">
    <source>
        <dbReference type="PROSITE-ProRule" id="PRU00124"/>
    </source>
</evidence>
<gene>
    <name evidence="8" type="ORF">MELIAE_LOCUS4278</name>
</gene>
<dbReference type="InterPro" id="IPR047565">
    <property type="entry name" value="Alpha-macroglob_thiol-ester_cl"/>
</dbReference>
<dbReference type="SMART" id="SM01359">
    <property type="entry name" value="A2M_N_2"/>
    <property type="match status" value="1"/>
</dbReference>
<dbReference type="InterPro" id="IPR001599">
    <property type="entry name" value="Macroglobln_a2"/>
</dbReference>
<feature type="compositionally biased region" description="Low complexity" evidence="3">
    <location>
        <begin position="86"/>
        <end position="101"/>
    </location>
</feature>
<keyword evidence="4" id="KW-0732">Signal</keyword>
<dbReference type="GO" id="GO:0004866">
    <property type="term" value="F:endopeptidase inhibitor activity"/>
    <property type="evidence" value="ECO:0007669"/>
    <property type="project" value="InterPro"/>
</dbReference>
<dbReference type="PANTHER" id="PTHR11412:SF172">
    <property type="entry name" value="LD23292P"/>
    <property type="match status" value="1"/>
</dbReference>
<keyword evidence="9" id="KW-1185">Reference proteome</keyword>
<evidence type="ECO:0000256" key="1">
    <source>
        <dbReference type="ARBA" id="ARBA00023157"/>
    </source>
</evidence>
<reference evidence="8" key="1">
    <citation type="submission" date="2021-12" db="EMBL/GenBank/DDBJ databases">
        <authorList>
            <person name="King R."/>
        </authorList>
    </citation>
    <scope>NUCLEOTIDE SEQUENCE</scope>
</reference>
<feature type="compositionally biased region" description="Basic and acidic residues" evidence="3">
    <location>
        <begin position="21"/>
        <end position="30"/>
    </location>
</feature>
<dbReference type="Pfam" id="PF00207">
    <property type="entry name" value="A2M"/>
    <property type="match status" value="1"/>
</dbReference>
<dbReference type="SUPFAM" id="SSF49410">
    <property type="entry name" value="Alpha-macroglobulin receptor domain"/>
    <property type="match status" value="1"/>
</dbReference>
<dbReference type="Gene3D" id="2.20.130.20">
    <property type="match status" value="1"/>
</dbReference>
<feature type="compositionally biased region" description="Low complexity" evidence="3">
    <location>
        <begin position="110"/>
        <end position="120"/>
    </location>
</feature>
<dbReference type="Gene3D" id="2.60.40.2950">
    <property type="match status" value="1"/>
</dbReference>
<dbReference type="Gene3D" id="1.50.10.20">
    <property type="match status" value="1"/>
</dbReference>
<dbReference type="SUPFAM" id="SSF57424">
    <property type="entry name" value="LDL receptor-like module"/>
    <property type="match status" value="1"/>
</dbReference>
<evidence type="ECO:0000256" key="4">
    <source>
        <dbReference type="SAM" id="SignalP"/>
    </source>
</evidence>
<dbReference type="Pfam" id="PF17791">
    <property type="entry name" value="MG3"/>
    <property type="match status" value="1"/>
</dbReference>
<accession>A0A9P0AZD4</accession>
<feature type="signal peptide" evidence="4">
    <location>
        <begin position="1"/>
        <end position="19"/>
    </location>
</feature>
<feature type="disulfide bond" evidence="2">
    <location>
        <begin position="940"/>
        <end position="955"/>
    </location>
</feature>
<feature type="region of interest" description="Disordered" evidence="3">
    <location>
        <begin position="21"/>
        <end position="145"/>
    </location>
</feature>
<feature type="compositionally biased region" description="Gly residues" evidence="3">
    <location>
        <begin position="121"/>
        <end position="132"/>
    </location>
</feature>
<dbReference type="PANTHER" id="PTHR11412">
    <property type="entry name" value="MACROGLOBULIN / COMPLEMENT"/>
    <property type="match status" value="1"/>
</dbReference>
<dbReference type="InterPro" id="IPR013783">
    <property type="entry name" value="Ig-like_fold"/>
</dbReference>
<dbReference type="InterPro" id="IPR050473">
    <property type="entry name" value="A2M/Complement_sys"/>
</dbReference>
<evidence type="ECO:0000256" key="3">
    <source>
        <dbReference type="SAM" id="MobiDB-lite"/>
    </source>
</evidence>
<dbReference type="Gene3D" id="2.60.40.1930">
    <property type="match status" value="2"/>
</dbReference>
<feature type="disulfide bond" evidence="2">
    <location>
        <begin position="928"/>
        <end position="946"/>
    </location>
</feature>
<dbReference type="InterPro" id="IPR011626">
    <property type="entry name" value="Alpha-macroglobulin_TED"/>
</dbReference>
<evidence type="ECO:0000313" key="8">
    <source>
        <dbReference type="EMBL" id="CAH0551728.1"/>
    </source>
</evidence>
<dbReference type="Gene3D" id="2.60.40.690">
    <property type="entry name" value="Alpha-macroglobulin, receptor-binding domain"/>
    <property type="match status" value="1"/>
</dbReference>
<feature type="domain" description="Alpha-2-macroglobulin bait region" evidence="5">
    <location>
        <begin position="709"/>
        <end position="843"/>
    </location>
</feature>
<dbReference type="CDD" id="cd00112">
    <property type="entry name" value="LDLa"/>
    <property type="match status" value="1"/>
</dbReference>
<dbReference type="GO" id="GO:0005615">
    <property type="term" value="C:extracellular space"/>
    <property type="evidence" value="ECO:0007669"/>
    <property type="project" value="InterPro"/>
</dbReference>
<dbReference type="PROSITE" id="PS50068">
    <property type="entry name" value="LDLRA_2"/>
    <property type="match status" value="1"/>
</dbReference>
<organism evidence="8 9">
    <name type="scientific">Brassicogethes aeneus</name>
    <name type="common">Rape pollen beetle</name>
    <name type="synonym">Meligethes aeneus</name>
    <dbReference type="NCBI Taxonomy" id="1431903"/>
    <lineage>
        <taxon>Eukaryota</taxon>
        <taxon>Metazoa</taxon>
        <taxon>Ecdysozoa</taxon>
        <taxon>Arthropoda</taxon>
        <taxon>Hexapoda</taxon>
        <taxon>Insecta</taxon>
        <taxon>Pterygota</taxon>
        <taxon>Neoptera</taxon>
        <taxon>Endopterygota</taxon>
        <taxon>Coleoptera</taxon>
        <taxon>Polyphaga</taxon>
        <taxon>Cucujiformia</taxon>
        <taxon>Nitidulidae</taxon>
        <taxon>Meligethinae</taxon>
        <taxon>Brassicogethes</taxon>
    </lineage>
</organism>
<dbReference type="SMART" id="SM00192">
    <property type="entry name" value="LDLa"/>
    <property type="match status" value="1"/>
</dbReference>
<evidence type="ECO:0000313" key="9">
    <source>
        <dbReference type="Proteomes" id="UP001154078"/>
    </source>
</evidence>
<dbReference type="Pfam" id="PF07678">
    <property type="entry name" value="TED_complement"/>
    <property type="match status" value="1"/>
</dbReference>
<feature type="domain" description="Alpha-macroglobulin receptor-binding" evidence="7">
    <location>
        <begin position="1658"/>
        <end position="1749"/>
    </location>
</feature>
<dbReference type="Pfam" id="PF07677">
    <property type="entry name" value="A2M_recep"/>
    <property type="match status" value="1"/>
</dbReference>
<feature type="compositionally biased region" description="Polar residues" evidence="3">
    <location>
        <begin position="31"/>
        <end position="60"/>
    </location>
</feature>
<evidence type="ECO:0000259" key="7">
    <source>
        <dbReference type="SMART" id="SM01361"/>
    </source>
</evidence>
<dbReference type="InterPro" id="IPR011625">
    <property type="entry name" value="A2M_N_BRD"/>
</dbReference>
<dbReference type="Gene3D" id="2.60.40.10">
    <property type="entry name" value="Immunoglobulins"/>
    <property type="match status" value="1"/>
</dbReference>
<dbReference type="InterPro" id="IPR002890">
    <property type="entry name" value="MG2"/>
</dbReference>
<dbReference type="OrthoDB" id="6359008at2759"/>
<name>A0A9P0AZD4_BRAAE</name>
<feature type="domain" description="Alpha-2-macroglobulin" evidence="6">
    <location>
        <begin position="981"/>
        <end position="1072"/>
    </location>
</feature>
<evidence type="ECO:0000259" key="6">
    <source>
        <dbReference type="SMART" id="SM01360"/>
    </source>
</evidence>
<proteinExistence type="predicted"/>
<dbReference type="Pfam" id="PF07703">
    <property type="entry name" value="A2M_BRD"/>
    <property type="match status" value="1"/>
</dbReference>
<dbReference type="InterPro" id="IPR008930">
    <property type="entry name" value="Terpenoid_cyclase/PrenylTrfase"/>
</dbReference>
<dbReference type="InterPro" id="IPR041555">
    <property type="entry name" value="MG3"/>
</dbReference>
<dbReference type="Pfam" id="PF01835">
    <property type="entry name" value="MG2"/>
    <property type="match status" value="1"/>
</dbReference>
<dbReference type="InterPro" id="IPR002172">
    <property type="entry name" value="LDrepeatLR_classA_rpt"/>
</dbReference>
<dbReference type="SMART" id="SM01361">
    <property type="entry name" value="A2M_recep"/>
    <property type="match status" value="1"/>
</dbReference>
<dbReference type="InterPro" id="IPR036055">
    <property type="entry name" value="LDL_receptor-like_sf"/>
</dbReference>
<sequence>MRLKAALWGSLMICCLVKSQDLDNPYRDPNDQYNRYDVNNPSTPSTSILDNPYGSPTATQDPRLGSNLDNPYAQIPPDQKDQFGQPNPYGNNDPNINNPYGQDNYGGNRQDTYGKGDQYGQDGGVDPYGGGRSPNIPWRNPQTYGRPDIHTTVIKEATYFIVASRMVRPGQLYRVSVTVLKEKQPLTVRASIQRNGVEMTSDHKDIKEGIPETLLMRVPPTSATGEYNLRIEGLYENILGGSAFYNETKLIFSQRSMTIFVQSDKPVYKQSETVRFRTIPINTELKAFNDAVDVFMLDPNGHIMKRWLSRQSNLGTVSLDYQLSDQPVFGQWKIRVIAQGQIEESTFLVEEYYQTRFEVNVTMPAFFLTTDQFIHGIVMANYTSGGPVRGNLTLKASIRPIRPIDLNRMVNKTRVPASYYENRFNDRQRYNEQNNINDQNQNYDQNVNLNNQSPNPQYGQLDGNYYSRDREYYATNYNINGYNTYTKPLLEKYFNFDEEIPFWMSRPYQEQYYEYGRPPSLKMFNGVYEFKYPLRELLHTLPTLEGMEIVITATVGDHFLNEVIEGYSSARVSNSSIKLKFMGDSPQVFKPGMPVTAYIVASFHDGSPLTREMLRNGVLEVATGIDMRGGGRRDIPIKQLYQLDDYSGIWEYKIDLKRELGVEGPNAYDELSQLNALKIQATFRDGFSGQQATSELLLSAHYSNNDQHIKVITSTLTPRVGEYMIFHIRSNYFIEKFNYLIIAKGIILLTGDQDMNDFVSTMSISLSAEMAPVATMVVWHVGRYGDITVDSLTFPVNGISRNKFKVFINNKKARTGHKVEVAIYGEPGSYVGLSGIDRAFYTMQAGNELTYAKVITKMATFDEHINGTHRHTWMSHEGNPDELVYFPSSTYGIDANRTFEYAGLVVFSDFVLPRRPVFCNASLGWGECLSGRCYRFSKRCDYFRDCDDGTDEAGCNYDNGTELALFRKFRFNRIQRQYENVWLWRDVNIGPHGRYIFNIPVPARPVHWMISAFSMSPSLGFGMINKAIEYIGVLPFFMNVEMPNVCMQGEQVGVRVTVFNYMTDDVEATVVLNGSPDYKFVHVEENGIVRAYNPRTSFGEHQFFTFIKAQETTVVYIPIVPTRLGDIEVTLHASTLIGKDQVTRKLRVESDGLPQYRHQSMLLDLSNRAYAFQYMHVNVTETPIIPYEYDRYYVYGSNKARISVVGDVVGPIFPTMPVNATSLLHLPMDSAEQNMFSFAAIMYTTLYMRYTQQKNKTLQKDAFYNMNIGYQRQLSFMNYDGSFSTFRSDWGQSSPSVWLTAYCARVFQEASFYEWENYIYIDPTVIEKSVEFVLKHQSPYGSFYESTWLPDRKYNSSLNIENDPIRHRNITLTAHVLIMLESVKDLTSGLSSKVAIASKRAIQWLERNMDLIKTQGKAFDVAIVAYALMKTRASNAEVAYLELSRRGREEGGLMYWGRDAIPQPPYKIENQKPFLLPRLPYEYDSENVEATAYGLMVYVARQALDVQVDNIVRWLNTQRLTDGGWASTSDTANAMKALIEYTSAQRIRDISSLSVTVEATSLPGKMKTMYVNDKNRAQLQYIDIPNAWGTVKVQARGTGYAILQMSVQYNVDIEKFQTKPPVEAFDLWTKQYFGGRNQSHITYVSCQRWTHLNESERSGLTVLDVTIPTGYIIQQQDLDEYILSRRVRNLQRARFLERKVLFYFDYLDKEETCVNFTVERWYPVANMSRYLPIRVYDYYAPERFNETIFDALSSYVLDICQVCGSSQCPYCWIYNTGAENSVPILLILFTSIMVIVRNLRHDSGVII</sequence>
<evidence type="ECO:0000259" key="5">
    <source>
        <dbReference type="SMART" id="SM01359"/>
    </source>
</evidence>
<dbReference type="Gene3D" id="6.20.50.160">
    <property type="match status" value="1"/>
</dbReference>
<comment type="caution">
    <text evidence="2">Lacks conserved residue(s) required for the propagation of feature annotation.</text>
</comment>
<feature type="chain" id="PRO_5040500231" evidence="4">
    <location>
        <begin position="20"/>
        <end position="1807"/>
    </location>
</feature>
<dbReference type="Proteomes" id="UP001154078">
    <property type="component" value="Chromosome 2"/>
</dbReference>
<dbReference type="SMART" id="SM01360">
    <property type="entry name" value="A2M"/>
    <property type="match status" value="1"/>
</dbReference>
<dbReference type="SUPFAM" id="SSF48239">
    <property type="entry name" value="Terpenoid cyclases/Protein prenyltransferases"/>
    <property type="match status" value="1"/>
</dbReference>
<dbReference type="InterPro" id="IPR036595">
    <property type="entry name" value="A-macroglobulin_rcpt-bd_sf"/>
</dbReference>
<keyword evidence="1 2" id="KW-1015">Disulfide bond</keyword>
<dbReference type="InterPro" id="IPR009048">
    <property type="entry name" value="A-macroglobulin_rcpt-bd"/>
</dbReference>
<dbReference type="Gene3D" id="4.10.400.10">
    <property type="entry name" value="Low-density Lipoprotein Receptor"/>
    <property type="match status" value="1"/>
</dbReference>
<dbReference type="SMART" id="SM01419">
    <property type="entry name" value="Thiol-ester_cl"/>
    <property type="match status" value="1"/>
</dbReference>
<protein>
    <submittedName>
        <fullName evidence="8">Uncharacterized protein</fullName>
    </submittedName>
</protein>